<dbReference type="AlphaFoldDB" id="A0A5N6ZC52"/>
<dbReference type="Proteomes" id="UP000327118">
    <property type="component" value="Unassembled WGS sequence"/>
</dbReference>
<dbReference type="InterPro" id="IPR046368">
    <property type="entry name" value="Tag1"/>
</dbReference>
<dbReference type="OrthoDB" id="10039566at2759"/>
<proteinExistence type="predicted"/>
<dbReference type="EMBL" id="ML739056">
    <property type="protein sequence ID" value="KAE8355231.1"/>
    <property type="molecule type" value="Genomic_DNA"/>
</dbReference>
<evidence type="ECO:0000313" key="3">
    <source>
        <dbReference type="Proteomes" id="UP000327118"/>
    </source>
</evidence>
<keyword evidence="3" id="KW-1185">Reference proteome</keyword>
<organism evidence="2 3">
    <name type="scientific">Aspergillus coremiiformis</name>
    <dbReference type="NCBI Taxonomy" id="138285"/>
    <lineage>
        <taxon>Eukaryota</taxon>
        <taxon>Fungi</taxon>
        <taxon>Dikarya</taxon>
        <taxon>Ascomycota</taxon>
        <taxon>Pezizomycotina</taxon>
        <taxon>Eurotiomycetes</taxon>
        <taxon>Eurotiomycetidae</taxon>
        <taxon>Eurotiales</taxon>
        <taxon>Aspergillaceae</taxon>
        <taxon>Aspergillus</taxon>
        <taxon>Aspergillus subgen. Circumdati</taxon>
    </lineage>
</organism>
<evidence type="ECO:0000313" key="2">
    <source>
        <dbReference type="EMBL" id="KAE8355231.1"/>
    </source>
</evidence>
<dbReference type="GO" id="GO:0000329">
    <property type="term" value="C:fungal-type vacuole membrane"/>
    <property type="evidence" value="ECO:0007669"/>
    <property type="project" value="InterPro"/>
</dbReference>
<protein>
    <submittedName>
        <fullName evidence="2">Uncharacterized protein</fullName>
    </submittedName>
</protein>
<gene>
    <name evidence="2" type="ORF">BDV28DRAFT_163343</name>
</gene>
<keyword evidence="1" id="KW-1133">Transmembrane helix</keyword>
<dbReference type="InterPro" id="IPR022185">
    <property type="entry name" value="DUF3712"/>
</dbReference>
<keyword evidence="1" id="KW-0472">Membrane</keyword>
<feature type="transmembrane region" description="Helical" evidence="1">
    <location>
        <begin position="38"/>
        <end position="61"/>
    </location>
</feature>
<dbReference type="Pfam" id="PF12505">
    <property type="entry name" value="DUF3712"/>
    <property type="match status" value="1"/>
</dbReference>
<dbReference type="PANTHER" id="PTHR35895:SF1">
    <property type="entry name" value="LIPID-BINDING SERUM GLYCOPROTEIN C-TERMINAL DOMAIN-CONTAINING PROTEIN"/>
    <property type="match status" value="1"/>
</dbReference>
<keyword evidence="1" id="KW-0812">Transmembrane</keyword>
<reference evidence="3" key="1">
    <citation type="submission" date="2019-04" db="EMBL/GenBank/DDBJ databases">
        <title>Friends and foes A comparative genomics studyof 23 Aspergillus species from section Flavi.</title>
        <authorList>
            <consortium name="DOE Joint Genome Institute"/>
            <person name="Kjaerbolling I."/>
            <person name="Vesth T."/>
            <person name="Frisvad J.C."/>
            <person name="Nybo J.L."/>
            <person name="Theobald S."/>
            <person name="Kildgaard S."/>
            <person name="Isbrandt T."/>
            <person name="Kuo A."/>
            <person name="Sato A."/>
            <person name="Lyhne E.K."/>
            <person name="Kogle M.E."/>
            <person name="Wiebenga A."/>
            <person name="Kun R.S."/>
            <person name="Lubbers R.J."/>
            <person name="Makela M.R."/>
            <person name="Barry K."/>
            <person name="Chovatia M."/>
            <person name="Clum A."/>
            <person name="Daum C."/>
            <person name="Haridas S."/>
            <person name="He G."/>
            <person name="LaButti K."/>
            <person name="Lipzen A."/>
            <person name="Mondo S."/>
            <person name="Riley R."/>
            <person name="Salamov A."/>
            <person name="Simmons B.A."/>
            <person name="Magnuson J.K."/>
            <person name="Henrissat B."/>
            <person name="Mortensen U.H."/>
            <person name="Larsen T.O."/>
            <person name="Devries R.P."/>
            <person name="Grigoriev I.V."/>
            <person name="Machida M."/>
            <person name="Baker S.E."/>
            <person name="Andersen M.R."/>
        </authorList>
    </citation>
    <scope>NUCLEOTIDE SEQUENCE [LARGE SCALE GENOMIC DNA]</scope>
    <source>
        <strain evidence="3">CBS 553.77</strain>
    </source>
</reference>
<sequence>MSKTAVQQTTCNLEEKGSVAGSTPSNPPKWKLHLKKWWWVYLLGLSCGILIIVLPVIYVAVPRIANDRMNKYKLGFDTLSITNPTPTSVHVRLSQTSHTGLRSGYLSGFNATISAGSSDTPFSVFPFPRTDFGKTIHLELDQDITLSCVSCFSELAKEALRSNEVAVQVSGNPDLKIQGLPKYHLDIDKIVTLPAFMDGDNEFRIIKLDLVDPSTHNGYNMNASIAVKAPSTFDVELGTVGLNLTLGDSPLGYIDVPNLTFSNGACNAVILGHFDSGLLTQALFGSKGSDHGMVTIGIHGNRSVHNGEEIPYFTAALQSFSVYRKINLLDFAPKALGGRLDSLLGGA</sequence>
<accession>A0A5N6ZC52</accession>
<name>A0A5N6ZC52_9EURO</name>
<dbReference type="PANTHER" id="PTHR35895">
    <property type="entry name" value="CHROMOSOME 16, WHOLE GENOME SHOTGUN SEQUENCE"/>
    <property type="match status" value="1"/>
</dbReference>
<evidence type="ECO:0000256" key="1">
    <source>
        <dbReference type="SAM" id="Phobius"/>
    </source>
</evidence>